<accession>A0A0A9A6I2</accession>
<sequence length="37" mass="4242">MVCGFLYVSSPLQRKEKFVLCPTHSLQSIQIHNPLIN</sequence>
<reference evidence="1" key="2">
    <citation type="journal article" date="2015" name="Data Brief">
        <title>Shoot transcriptome of the giant reed, Arundo donax.</title>
        <authorList>
            <person name="Barrero R.A."/>
            <person name="Guerrero F.D."/>
            <person name="Moolhuijzen P."/>
            <person name="Goolsby J.A."/>
            <person name="Tidwell J."/>
            <person name="Bellgard S.E."/>
            <person name="Bellgard M.I."/>
        </authorList>
    </citation>
    <scope>NUCLEOTIDE SEQUENCE</scope>
    <source>
        <tissue evidence="1">Shoot tissue taken approximately 20 cm above the soil surface</tissue>
    </source>
</reference>
<proteinExistence type="predicted"/>
<name>A0A0A9A6I2_ARUDO</name>
<protein>
    <submittedName>
        <fullName evidence="1">Uncharacterized protein</fullName>
    </submittedName>
</protein>
<reference evidence="1" key="1">
    <citation type="submission" date="2014-09" db="EMBL/GenBank/DDBJ databases">
        <authorList>
            <person name="Magalhaes I.L.F."/>
            <person name="Oliveira U."/>
            <person name="Santos F.R."/>
            <person name="Vidigal T.H.D.A."/>
            <person name="Brescovit A.D."/>
            <person name="Santos A.J."/>
        </authorList>
    </citation>
    <scope>NUCLEOTIDE SEQUENCE</scope>
    <source>
        <tissue evidence="1">Shoot tissue taken approximately 20 cm above the soil surface</tissue>
    </source>
</reference>
<organism evidence="1">
    <name type="scientific">Arundo donax</name>
    <name type="common">Giant reed</name>
    <name type="synonym">Donax arundinaceus</name>
    <dbReference type="NCBI Taxonomy" id="35708"/>
    <lineage>
        <taxon>Eukaryota</taxon>
        <taxon>Viridiplantae</taxon>
        <taxon>Streptophyta</taxon>
        <taxon>Embryophyta</taxon>
        <taxon>Tracheophyta</taxon>
        <taxon>Spermatophyta</taxon>
        <taxon>Magnoliopsida</taxon>
        <taxon>Liliopsida</taxon>
        <taxon>Poales</taxon>
        <taxon>Poaceae</taxon>
        <taxon>PACMAD clade</taxon>
        <taxon>Arundinoideae</taxon>
        <taxon>Arundineae</taxon>
        <taxon>Arundo</taxon>
    </lineage>
</organism>
<evidence type="ECO:0000313" key="1">
    <source>
        <dbReference type="EMBL" id="JAD42622.1"/>
    </source>
</evidence>
<dbReference type="AlphaFoldDB" id="A0A0A9A6I2"/>
<dbReference type="EMBL" id="GBRH01255273">
    <property type="protein sequence ID" value="JAD42622.1"/>
    <property type="molecule type" value="Transcribed_RNA"/>
</dbReference>